<dbReference type="Gene3D" id="2.40.420.20">
    <property type="match status" value="1"/>
</dbReference>
<dbReference type="GO" id="GO:0022857">
    <property type="term" value="F:transmembrane transporter activity"/>
    <property type="evidence" value="ECO:0007669"/>
    <property type="project" value="InterPro"/>
</dbReference>
<dbReference type="InterPro" id="IPR058792">
    <property type="entry name" value="Beta-barrel_RND_2"/>
</dbReference>
<dbReference type="InterPro" id="IPR058790">
    <property type="entry name" value="BSH_CusB"/>
</dbReference>
<evidence type="ECO:0000259" key="6">
    <source>
        <dbReference type="Pfam" id="PF25954"/>
    </source>
</evidence>
<dbReference type="NCBIfam" id="TIGR01730">
    <property type="entry name" value="RND_mfp"/>
    <property type="match status" value="1"/>
</dbReference>
<feature type="domain" description="CusB-like barrel-sandwich hybrid" evidence="5">
    <location>
        <begin position="189"/>
        <end position="307"/>
    </location>
</feature>
<evidence type="ECO:0000256" key="2">
    <source>
        <dbReference type="ARBA" id="ARBA00022448"/>
    </source>
</evidence>
<dbReference type="Pfam" id="PF25975">
    <property type="entry name" value="CzcB_C"/>
    <property type="match status" value="1"/>
</dbReference>
<keyword evidence="2" id="KW-0813">Transport</keyword>
<proteinExistence type="inferred from homology"/>
<name>A0A6G4WKY4_9HYPH</name>
<dbReference type="GO" id="GO:0016020">
    <property type="term" value="C:membrane"/>
    <property type="evidence" value="ECO:0007669"/>
    <property type="project" value="InterPro"/>
</dbReference>
<dbReference type="GO" id="GO:0046914">
    <property type="term" value="F:transition metal ion binding"/>
    <property type="evidence" value="ECO:0007669"/>
    <property type="project" value="TreeGrafter"/>
</dbReference>
<evidence type="ECO:0000256" key="3">
    <source>
        <dbReference type="ARBA" id="ARBA00022729"/>
    </source>
</evidence>
<dbReference type="InterPro" id="IPR058649">
    <property type="entry name" value="CzcB_C"/>
</dbReference>
<dbReference type="PANTHER" id="PTHR30097:SF15">
    <property type="entry name" value="CATION EFFLUX SYSTEM PROTEIN CUSB"/>
    <property type="match status" value="1"/>
</dbReference>
<feature type="domain" description="CusB-like beta-barrel" evidence="6">
    <location>
        <begin position="311"/>
        <end position="387"/>
    </location>
</feature>
<evidence type="ECO:0000313" key="9">
    <source>
        <dbReference type="Proteomes" id="UP001642900"/>
    </source>
</evidence>
<sequence length="474" mass="50303">MKRIATASFVLVALAAAGTGGYWAGLLGYAAPSLESFIAAWSQERTTLSKATGPVIYFRHPDGEPVYSANPRQTEDGRDFKAVHASEDVSFDSAAATASAEAVNTAGEKRVLYYRNPMGLADTSPVPKKDSMGMDYIPVYEGEEDDGSTVKVSTGKLQRTGVKTGAATRSVVVRPVRVPGTVQLDERRISVVSTRTEAFVEEVAQVTTGEVIAEGQPLVRFYSPEITAAGAQYATDLNNGPGGAAAGGSLQRLENLGVPAEAVAEIRKTRKVPITVTMTAPRGGVVLERMAVDGMKAEPGEALFRIADISTVWVVADVPEYELGSIRVGAEATIRIRSKPGMVLKGKVGLIYPQVDTQTRTTRVRIEVPNAERFLLADMYADVEIAAGKGEPVVTVPDSAVIDTGERQVVIIDKGEGSFEPREVKVGMRGQGMTEISEGVEEGEQVVTSANFLIDAESNLKAALSALTPAEAKP</sequence>
<dbReference type="GO" id="GO:0015679">
    <property type="term" value="P:plasma membrane copper ion transport"/>
    <property type="evidence" value="ECO:0007669"/>
    <property type="project" value="TreeGrafter"/>
</dbReference>
<dbReference type="GO" id="GO:0030288">
    <property type="term" value="C:outer membrane-bounded periplasmic space"/>
    <property type="evidence" value="ECO:0007669"/>
    <property type="project" value="TreeGrafter"/>
</dbReference>
<reference evidence="8 9" key="1">
    <citation type="submission" date="2020-02" db="EMBL/GenBank/DDBJ databases">
        <title>Genome sequence of strain CCNWXJ40-4.</title>
        <authorList>
            <person name="Gao J."/>
            <person name="Sun J."/>
        </authorList>
    </citation>
    <scope>NUCLEOTIDE SEQUENCE [LARGE SCALE GENOMIC DNA]</scope>
    <source>
        <strain evidence="8 9">CCNWXJ 40-4</strain>
    </source>
</reference>
<dbReference type="GO" id="GO:0060003">
    <property type="term" value="P:copper ion export"/>
    <property type="evidence" value="ECO:0007669"/>
    <property type="project" value="TreeGrafter"/>
</dbReference>
<keyword evidence="4" id="KW-0406">Ion transport</keyword>
<evidence type="ECO:0000259" key="7">
    <source>
        <dbReference type="Pfam" id="PF25975"/>
    </source>
</evidence>
<accession>A0A6G4WKY4</accession>
<dbReference type="Pfam" id="PF25919">
    <property type="entry name" value="BSH_CusB"/>
    <property type="match status" value="1"/>
</dbReference>
<evidence type="ECO:0000259" key="5">
    <source>
        <dbReference type="Pfam" id="PF25919"/>
    </source>
</evidence>
<dbReference type="Pfam" id="PF25954">
    <property type="entry name" value="Beta-barrel_RND_2"/>
    <property type="match status" value="1"/>
</dbReference>
<comment type="similarity">
    <text evidence="1">Belongs to the membrane fusion protein (MFP) (TC 8.A.1) family.</text>
</comment>
<dbReference type="InterPro" id="IPR051909">
    <property type="entry name" value="MFP_Cation_Efflux"/>
</dbReference>
<comment type="caution">
    <text evidence="8">The sequence shown here is derived from an EMBL/GenBank/DDBJ whole genome shotgun (WGS) entry which is preliminary data.</text>
</comment>
<evidence type="ECO:0000256" key="4">
    <source>
        <dbReference type="ARBA" id="ARBA00023065"/>
    </source>
</evidence>
<protein>
    <submittedName>
        <fullName evidence="8">Efflux RND transporter periplasmic adaptor subunit</fullName>
    </submittedName>
</protein>
<dbReference type="SUPFAM" id="SSF111369">
    <property type="entry name" value="HlyD-like secretion proteins"/>
    <property type="match status" value="1"/>
</dbReference>
<keyword evidence="9" id="KW-1185">Reference proteome</keyword>
<dbReference type="FunFam" id="2.40.420.20:FF:000003">
    <property type="entry name" value="Cation efflux system protein cusB"/>
    <property type="match status" value="1"/>
</dbReference>
<gene>
    <name evidence="8" type="ORF">G6N73_30165</name>
</gene>
<dbReference type="PANTHER" id="PTHR30097">
    <property type="entry name" value="CATION EFFLUX SYSTEM PROTEIN CUSB"/>
    <property type="match status" value="1"/>
</dbReference>
<organism evidence="8 9">
    <name type="scientific">Allomesorhizobium camelthorni</name>
    <dbReference type="NCBI Taxonomy" id="475069"/>
    <lineage>
        <taxon>Bacteria</taxon>
        <taxon>Pseudomonadati</taxon>
        <taxon>Pseudomonadota</taxon>
        <taxon>Alphaproteobacteria</taxon>
        <taxon>Hyphomicrobiales</taxon>
        <taxon>Phyllobacteriaceae</taxon>
        <taxon>Allomesorhizobium</taxon>
    </lineage>
</organism>
<dbReference type="Proteomes" id="UP001642900">
    <property type="component" value="Unassembled WGS sequence"/>
</dbReference>
<dbReference type="EMBL" id="JAAKZF010000089">
    <property type="protein sequence ID" value="NGO55284.1"/>
    <property type="molecule type" value="Genomic_DNA"/>
</dbReference>
<dbReference type="InterPro" id="IPR006143">
    <property type="entry name" value="RND_pump_MFP"/>
</dbReference>
<dbReference type="FunFam" id="2.40.30.170:FF:000010">
    <property type="entry name" value="Efflux RND transporter periplasmic adaptor subunit"/>
    <property type="match status" value="1"/>
</dbReference>
<keyword evidence="3" id="KW-0732">Signal</keyword>
<evidence type="ECO:0000313" key="8">
    <source>
        <dbReference type="EMBL" id="NGO55284.1"/>
    </source>
</evidence>
<feature type="domain" description="CzcB-like C-terminal circularly permuted SH3-like" evidence="7">
    <location>
        <begin position="394"/>
        <end position="454"/>
    </location>
</feature>
<dbReference type="RefSeq" id="WP_165033641.1">
    <property type="nucleotide sequence ID" value="NZ_JAAKZF010000089.1"/>
</dbReference>
<dbReference type="Gene3D" id="2.40.30.170">
    <property type="match status" value="1"/>
</dbReference>
<evidence type="ECO:0000256" key="1">
    <source>
        <dbReference type="ARBA" id="ARBA00009477"/>
    </source>
</evidence>
<dbReference type="AlphaFoldDB" id="A0A6G4WKY4"/>